<evidence type="ECO:0000256" key="4">
    <source>
        <dbReference type="ARBA" id="ARBA00023002"/>
    </source>
</evidence>
<evidence type="ECO:0000313" key="8">
    <source>
        <dbReference type="Proteomes" id="UP000250572"/>
    </source>
</evidence>
<evidence type="ECO:0000256" key="6">
    <source>
        <dbReference type="ARBA" id="ARBA00023033"/>
    </source>
</evidence>
<proteinExistence type="inferred from homology"/>
<dbReference type="PANTHER" id="PTHR24289:SF15">
    <property type="entry name" value="CYTOCHROME P450 FAMILY 1 SUBFAMILY B MEMBER 1"/>
    <property type="match status" value="1"/>
</dbReference>
<gene>
    <name evidence="7" type="ORF">CCH79_00004581</name>
</gene>
<keyword evidence="3" id="KW-0479">Metal-binding</keyword>
<dbReference type="Pfam" id="PF00067">
    <property type="entry name" value="p450"/>
    <property type="match status" value="1"/>
</dbReference>
<dbReference type="GO" id="GO:0042448">
    <property type="term" value="P:progesterone metabolic process"/>
    <property type="evidence" value="ECO:0007669"/>
    <property type="project" value="TreeGrafter"/>
</dbReference>
<evidence type="ECO:0000313" key="7">
    <source>
        <dbReference type="EMBL" id="PWA16603.1"/>
    </source>
</evidence>
<sequence length="166" mass="18493">MCKIRPGCSNIVALNGACVIREALIQHSTESAGRPNFVSFQAVSGGKTFTNYSKQWRMHRKIAQTTVRAFSSSNSHTKKAFEHHIVAEATELVEIFLKLSTQDKYFNPGHELTVAAVVVICALHDDVEFRSLLHHMDQFGQTVGAVSLVDVMSWLKSFPNRVQSAF</sequence>
<keyword evidence="4" id="KW-0560">Oxidoreductase</keyword>
<dbReference type="GO" id="GO:0042446">
    <property type="term" value="P:hormone biosynthetic process"/>
    <property type="evidence" value="ECO:0007669"/>
    <property type="project" value="TreeGrafter"/>
</dbReference>
<dbReference type="InterPro" id="IPR001128">
    <property type="entry name" value="Cyt_P450"/>
</dbReference>
<comment type="similarity">
    <text evidence="1">Belongs to the cytochrome P450 family.</text>
</comment>
<keyword evidence="6" id="KW-0503">Monooxygenase</keyword>
<evidence type="ECO:0000256" key="1">
    <source>
        <dbReference type="ARBA" id="ARBA00010617"/>
    </source>
</evidence>
<accession>A0A315UYN0</accession>
<keyword evidence="2" id="KW-0349">Heme</keyword>
<dbReference type="PANTHER" id="PTHR24289">
    <property type="entry name" value="STEROID 17-ALPHA-HYDROXYLASE/17,20 LYASE"/>
    <property type="match status" value="1"/>
</dbReference>
<dbReference type="GO" id="GO:0020037">
    <property type="term" value="F:heme binding"/>
    <property type="evidence" value="ECO:0007669"/>
    <property type="project" value="InterPro"/>
</dbReference>
<dbReference type="Proteomes" id="UP000250572">
    <property type="component" value="Unassembled WGS sequence"/>
</dbReference>
<dbReference type="SUPFAM" id="SSF48264">
    <property type="entry name" value="Cytochrome P450"/>
    <property type="match status" value="1"/>
</dbReference>
<dbReference type="EMBL" id="NHOQ01002481">
    <property type="protein sequence ID" value="PWA16603.1"/>
    <property type="molecule type" value="Genomic_DNA"/>
</dbReference>
<evidence type="ECO:0000256" key="3">
    <source>
        <dbReference type="ARBA" id="ARBA00022723"/>
    </source>
</evidence>
<reference evidence="7 8" key="1">
    <citation type="journal article" date="2018" name="G3 (Bethesda)">
        <title>A High-Quality Reference Genome for the Invasive Mosquitofish Gambusia affinis Using a Chicago Library.</title>
        <authorList>
            <person name="Hoffberg S.L."/>
            <person name="Troendle N.J."/>
            <person name="Glenn T.C."/>
            <person name="Mahmud O."/>
            <person name="Louha S."/>
            <person name="Chalopin D."/>
            <person name="Bennetzen J.L."/>
            <person name="Mauricio R."/>
        </authorList>
    </citation>
    <scope>NUCLEOTIDE SEQUENCE [LARGE SCALE GENOMIC DNA]</scope>
    <source>
        <strain evidence="7">NE01/NJP1002.9</strain>
        <tissue evidence="7">Muscle</tissue>
    </source>
</reference>
<dbReference type="AlphaFoldDB" id="A0A315UYN0"/>
<comment type="caution">
    <text evidence="7">The sequence shown here is derived from an EMBL/GenBank/DDBJ whole genome shotgun (WGS) entry which is preliminary data.</text>
</comment>
<dbReference type="InterPro" id="IPR036396">
    <property type="entry name" value="Cyt_P450_sf"/>
</dbReference>
<name>A0A315UYN0_GAMAF</name>
<keyword evidence="5" id="KW-0408">Iron</keyword>
<organism evidence="7 8">
    <name type="scientific">Gambusia affinis</name>
    <name type="common">Western mosquitofish</name>
    <name type="synonym">Heterandria affinis</name>
    <dbReference type="NCBI Taxonomy" id="33528"/>
    <lineage>
        <taxon>Eukaryota</taxon>
        <taxon>Metazoa</taxon>
        <taxon>Chordata</taxon>
        <taxon>Craniata</taxon>
        <taxon>Vertebrata</taxon>
        <taxon>Euteleostomi</taxon>
        <taxon>Actinopterygii</taxon>
        <taxon>Neopterygii</taxon>
        <taxon>Teleostei</taxon>
        <taxon>Neoteleostei</taxon>
        <taxon>Acanthomorphata</taxon>
        <taxon>Ovalentaria</taxon>
        <taxon>Atherinomorphae</taxon>
        <taxon>Cyprinodontiformes</taxon>
        <taxon>Poeciliidae</taxon>
        <taxon>Poeciliinae</taxon>
        <taxon>Gambusia</taxon>
    </lineage>
</organism>
<dbReference type="GO" id="GO:0004508">
    <property type="term" value="F:steroid 17-alpha-monooxygenase activity"/>
    <property type="evidence" value="ECO:0007669"/>
    <property type="project" value="TreeGrafter"/>
</dbReference>
<dbReference type="Gene3D" id="1.10.630.10">
    <property type="entry name" value="Cytochrome P450"/>
    <property type="match status" value="1"/>
</dbReference>
<evidence type="ECO:0000256" key="2">
    <source>
        <dbReference type="ARBA" id="ARBA00022617"/>
    </source>
</evidence>
<keyword evidence="8" id="KW-1185">Reference proteome</keyword>
<protein>
    <submittedName>
        <fullName evidence="7">Uncharacterized protein</fullName>
    </submittedName>
</protein>
<dbReference type="GO" id="GO:0005506">
    <property type="term" value="F:iron ion binding"/>
    <property type="evidence" value="ECO:0007669"/>
    <property type="project" value="InterPro"/>
</dbReference>
<evidence type="ECO:0000256" key="5">
    <source>
        <dbReference type="ARBA" id="ARBA00023004"/>
    </source>
</evidence>